<keyword evidence="2" id="KW-1185">Reference proteome</keyword>
<name>A0ACB7RZ90_HYAAI</name>
<proteinExistence type="predicted"/>
<dbReference type="EMBL" id="CM023486">
    <property type="protein sequence ID" value="KAH6927545.1"/>
    <property type="molecule type" value="Genomic_DNA"/>
</dbReference>
<protein>
    <submittedName>
        <fullName evidence="1">Uncharacterized protein</fullName>
    </submittedName>
</protein>
<accession>A0ACB7RZ90</accession>
<dbReference type="Proteomes" id="UP000821845">
    <property type="component" value="Chromosome 6"/>
</dbReference>
<reference evidence="1" key="1">
    <citation type="submission" date="2020-05" db="EMBL/GenBank/DDBJ databases">
        <title>Large-scale comparative analyses of tick genomes elucidate their genetic diversity and vector capacities.</title>
        <authorList>
            <person name="Jia N."/>
            <person name="Wang J."/>
            <person name="Shi W."/>
            <person name="Du L."/>
            <person name="Sun Y."/>
            <person name="Zhan W."/>
            <person name="Jiang J."/>
            <person name="Wang Q."/>
            <person name="Zhang B."/>
            <person name="Ji P."/>
            <person name="Sakyi L.B."/>
            <person name="Cui X."/>
            <person name="Yuan T."/>
            <person name="Jiang B."/>
            <person name="Yang W."/>
            <person name="Lam T.T.-Y."/>
            <person name="Chang Q."/>
            <person name="Ding S."/>
            <person name="Wang X."/>
            <person name="Zhu J."/>
            <person name="Ruan X."/>
            <person name="Zhao L."/>
            <person name="Wei J."/>
            <person name="Que T."/>
            <person name="Du C."/>
            <person name="Cheng J."/>
            <person name="Dai P."/>
            <person name="Han X."/>
            <person name="Huang E."/>
            <person name="Gao Y."/>
            <person name="Liu J."/>
            <person name="Shao H."/>
            <person name="Ye R."/>
            <person name="Li L."/>
            <person name="Wei W."/>
            <person name="Wang X."/>
            <person name="Wang C."/>
            <person name="Yang T."/>
            <person name="Huo Q."/>
            <person name="Li W."/>
            <person name="Guo W."/>
            <person name="Chen H."/>
            <person name="Zhou L."/>
            <person name="Ni X."/>
            <person name="Tian J."/>
            <person name="Zhou Y."/>
            <person name="Sheng Y."/>
            <person name="Liu T."/>
            <person name="Pan Y."/>
            <person name="Xia L."/>
            <person name="Li J."/>
            <person name="Zhao F."/>
            <person name="Cao W."/>
        </authorList>
    </citation>
    <scope>NUCLEOTIDE SEQUENCE</scope>
    <source>
        <strain evidence="1">Hyas-2018</strain>
    </source>
</reference>
<evidence type="ECO:0000313" key="2">
    <source>
        <dbReference type="Proteomes" id="UP000821845"/>
    </source>
</evidence>
<comment type="caution">
    <text evidence="1">The sequence shown here is derived from an EMBL/GenBank/DDBJ whole genome shotgun (WGS) entry which is preliminary data.</text>
</comment>
<organism evidence="1 2">
    <name type="scientific">Hyalomma asiaticum</name>
    <name type="common">Tick</name>
    <dbReference type="NCBI Taxonomy" id="266040"/>
    <lineage>
        <taxon>Eukaryota</taxon>
        <taxon>Metazoa</taxon>
        <taxon>Ecdysozoa</taxon>
        <taxon>Arthropoda</taxon>
        <taxon>Chelicerata</taxon>
        <taxon>Arachnida</taxon>
        <taxon>Acari</taxon>
        <taxon>Parasitiformes</taxon>
        <taxon>Ixodida</taxon>
        <taxon>Ixodoidea</taxon>
        <taxon>Ixodidae</taxon>
        <taxon>Hyalomminae</taxon>
        <taxon>Hyalomma</taxon>
    </lineage>
</organism>
<gene>
    <name evidence="1" type="ORF">HPB50_005662</name>
</gene>
<sequence length="212" mass="22540">MEQLACPVVGKTEPERRVADGEVRGRRGGGSDAASPGRKREKRRTAAGTAALRAWPPLGGEEEAKCDVWNGERGSCWCALLDDAEGIGERRWKSAGRRRRGNGGGILMGRIAGCDVRAFASGVRVLRRGLRLRACGDGGGSLRERFPSARRVGLAQSVDIVSERRSAEQALPADLIIRTGMRRAAGDGARHVLPEAAVAADSGEARPVYVSS</sequence>
<evidence type="ECO:0000313" key="1">
    <source>
        <dbReference type="EMBL" id="KAH6927545.1"/>
    </source>
</evidence>